<dbReference type="Gene3D" id="1.10.260.40">
    <property type="entry name" value="lambda repressor-like DNA-binding domains"/>
    <property type="match status" value="1"/>
</dbReference>
<evidence type="ECO:0000259" key="2">
    <source>
        <dbReference type="PROSITE" id="PS50943"/>
    </source>
</evidence>
<protein>
    <submittedName>
        <fullName evidence="3">Helix-turn-helix transcriptional regulator</fullName>
    </submittedName>
</protein>
<dbReference type="CDD" id="cd00093">
    <property type="entry name" value="HTH_XRE"/>
    <property type="match status" value="1"/>
</dbReference>
<dbReference type="PANTHER" id="PTHR46558">
    <property type="entry name" value="TRACRIPTIONAL REGULATORY PROTEIN-RELATED-RELATED"/>
    <property type="match status" value="1"/>
</dbReference>
<proteinExistence type="predicted"/>
<feature type="domain" description="HTH cro/C1-type" evidence="2">
    <location>
        <begin position="8"/>
        <end position="62"/>
    </location>
</feature>
<keyword evidence="1" id="KW-0238">DNA-binding</keyword>
<keyword evidence="4" id="KW-1185">Reference proteome</keyword>
<dbReference type="PANTHER" id="PTHR46558:SF4">
    <property type="entry name" value="DNA-BIDING PHAGE PROTEIN"/>
    <property type="match status" value="1"/>
</dbReference>
<dbReference type="Pfam" id="PF01381">
    <property type="entry name" value="HTH_3"/>
    <property type="match status" value="1"/>
</dbReference>
<reference evidence="3 4" key="1">
    <citation type="submission" date="2021-01" db="EMBL/GenBank/DDBJ databases">
        <title>Tumebacillus sp. strain ITR2 16S ribosomal RNA gene Genome sequencing and assembly.</title>
        <authorList>
            <person name="Kang M."/>
        </authorList>
    </citation>
    <scope>NUCLEOTIDE SEQUENCE [LARGE SCALE GENOMIC DNA]</scope>
    <source>
        <strain evidence="3 4">ITR2</strain>
    </source>
</reference>
<dbReference type="PROSITE" id="PS50943">
    <property type="entry name" value="HTH_CROC1"/>
    <property type="match status" value="1"/>
</dbReference>
<evidence type="ECO:0000313" key="4">
    <source>
        <dbReference type="Proteomes" id="UP000602284"/>
    </source>
</evidence>
<evidence type="ECO:0000256" key="1">
    <source>
        <dbReference type="ARBA" id="ARBA00023125"/>
    </source>
</evidence>
<name>A0ABS1J7H0_9BACL</name>
<gene>
    <name evidence="3" type="ORF">JJB07_06100</name>
</gene>
<sequence>MTTIAKRIRELRKQKGWTQKDLAYKSHVSPQVVSNWEREYSTPDTDDIANLAQVFAVPADYLLLGGERSLPTIPSDEGTHVVNLAPEEMAILQEMRKHQGFQAFFHDLSLAPEDKLRKLIRMWDIIKEDIENDKDEEPDQ</sequence>
<evidence type="ECO:0000313" key="3">
    <source>
        <dbReference type="EMBL" id="MBL0386223.1"/>
    </source>
</evidence>
<organism evidence="3 4">
    <name type="scientific">Tumebacillus amylolyticus</name>
    <dbReference type="NCBI Taxonomy" id="2801339"/>
    <lineage>
        <taxon>Bacteria</taxon>
        <taxon>Bacillati</taxon>
        <taxon>Bacillota</taxon>
        <taxon>Bacilli</taxon>
        <taxon>Bacillales</taxon>
        <taxon>Alicyclobacillaceae</taxon>
        <taxon>Tumebacillus</taxon>
    </lineage>
</organism>
<dbReference type="EMBL" id="JAEQNB010000001">
    <property type="protein sequence ID" value="MBL0386223.1"/>
    <property type="molecule type" value="Genomic_DNA"/>
</dbReference>
<dbReference type="Proteomes" id="UP000602284">
    <property type="component" value="Unassembled WGS sequence"/>
</dbReference>
<dbReference type="InterPro" id="IPR010982">
    <property type="entry name" value="Lambda_DNA-bd_dom_sf"/>
</dbReference>
<dbReference type="RefSeq" id="WP_201632238.1">
    <property type="nucleotide sequence ID" value="NZ_JAEQNB010000001.1"/>
</dbReference>
<dbReference type="SUPFAM" id="SSF47413">
    <property type="entry name" value="lambda repressor-like DNA-binding domains"/>
    <property type="match status" value="1"/>
</dbReference>
<comment type="caution">
    <text evidence="3">The sequence shown here is derived from an EMBL/GenBank/DDBJ whole genome shotgun (WGS) entry which is preliminary data.</text>
</comment>
<accession>A0ABS1J7H0</accession>
<dbReference type="InterPro" id="IPR001387">
    <property type="entry name" value="Cro/C1-type_HTH"/>
</dbReference>
<dbReference type="SMART" id="SM00530">
    <property type="entry name" value="HTH_XRE"/>
    <property type="match status" value="1"/>
</dbReference>